<dbReference type="Proteomes" id="UP000059188">
    <property type="component" value="Unassembled WGS sequence"/>
</dbReference>
<evidence type="ECO:0000313" key="3">
    <source>
        <dbReference type="Proteomes" id="UP000059188"/>
    </source>
</evidence>
<evidence type="ECO:0000313" key="2">
    <source>
        <dbReference type="EMBL" id="CEL53927.1"/>
    </source>
</evidence>
<protein>
    <submittedName>
        <fullName evidence="2">Uncharacterized protein</fullName>
    </submittedName>
</protein>
<sequence length="68" mass="7368">MIIFGLCRGERWISGAVLPERGGTLRPIWPRSPSARPTTPPSIDSALSSAPFRVQQPLVARNVSTCHA</sequence>
<keyword evidence="3" id="KW-1185">Reference proteome</keyword>
<organism evidence="2 3">
    <name type="scientific">Thanatephorus cucumeris (strain AG1-IB / isolate 7/3/14)</name>
    <name type="common">Lettuce bottom rot fungus</name>
    <name type="synonym">Rhizoctonia solani</name>
    <dbReference type="NCBI Taxonomy" id="1108050"/>
    <lineage>
        <taxon>Eukaryota</taxon>
        <taxon>Fungi</taxon>
        <taxon>Dikarya</taxon>
        <taxon>Basidiomycota</taxon>
        <taxon>Agaricomycotina</taxon>
        <taxon>Agaricomycetes</taxon>
        <taxon>Cantharellales</taxon>
        <taxon>Ceratobasidiaceae</taxon>
        <taxon>Rhizoctonia</taxon>
        <taxon>Rhizoctonia solani AG-1</taxon>
    </lineage>
</organism>
<accession>A0A0B7FCG0</accession>
<proteinExistence type="predicted"/>
<dbReference type="EMBL" id="LN679113">
    <property type="protein sequence ID" value="CEL53927.1"/>
    <property type="molecule type" value="Genomic_DNA"/>
</dbReference>
<dbReference type="AlphaFoldDB" id="A0A0B7FCG0"/>
<name>A0A0B7FCG0_THACB</name>
<gene>
    <name evidence="2" type="ORF">RSOLAG1IB_06709</name>
</gene>
<feature type="region of interest" description="Disordered" evidence="1">
    <location>
        <begin position="26"/>
        <end position="49"/>
    </location>
</feature>
<reference evidence="2 3" key="1">
    <citation type="submission" date="2014-11" db="EMBL/GenBank/DDBJ databases">
        <authorList>
            <person name="Wibberg Daniel"/>
        </authorList>
    </citation>
    <scope>NUCLEOTIDE SEQUENCE [LARGE SCALE GENOMIC DNA]</scope>
    <source>
        <strain evidence="2">Rhizoctonia solani AG1-IB 7/3/14</strain>
    </source>
</reference>
<evidence type="ECO:0000256" key="1">
    <source>
        <dbReference type="SAM" id="MobiDB-lite"/>
    </source>
</evidence>